<proteinExistence type="predicted"/>
<dbReference type="Gene3D" id="2.60.120.1140">
    <property type="entry name" value="Protein of unknown function DUF192"/>
    <property type="match status" value="1"/>
</dbReference>
<dbReference type="PANTHER" id="PTHR37953">
    <property type="entry name" value="UPF0127 PROTEIN MJ1496"/>
    <property type="match status" value="1"/>
</dbReference>
<protein>
    <submittedName>
        <fullName evidence="1">DUF192 domain-containing protein</fullName>
    </submittedName>
</protein>
<dbReference type="InterPro" id="IPR003795">
    <property type="entry name" value="DUF192"/>
</dbReference>
<name>A0A6B2QUX9_9BURK</name>
<dbReference type="PANTHER" id="PTHR37953:SF1">
    <property type="entry name" value="UPF0127 PROTEIN MJ1496"/>
    <property type="match status" value="1"/>
</dbReference>
<reference evidence="1" key="1">
    <citation type="submission" date="2020-02" db="EMBL/GenBank/DDBJ databases">
        <authorList>
            <person name="Chen W.-M."/>
        </authorList>
    </citation>
    <scope>NUCLEOTIDE SEQUENCE</scope>
    <source>
        <strain evidence="1">NBD-18</strain>
    </source>
</reference>
<comment type="caution">
    <text evidence="1">The sequence shown here is derived from an EMBL/GenBank/DDBJ whole genome shotgun (WGS) entry which is preliminary data.</text>
</comment>
<dbReference type="Pfam" id="PF02643">
    <property type="entry name" value="DUF192"/>
    <property type="match status" value="1"/>
</dbReference>
<dbReference type="EMBL" id="JAAGRN010000001">
    <property type="protein sequence ID" value="NDY81713.1"/>
    <property type="molecule type" value="Genomic_DNA"/>
</dbReference>
<organism evidence="1">
    <name type="scientific">Sheuella amnicola</name>
    <dbReference type="NCBI Taxonomy" id="2707330"/>
    <lineage>
        <taxon>Bacteria</taxon>
        <taxon>Pseudomonadati</taxon>
        <taxon>Pseudomonadota</taxon>
        <taxon>Betaproteobacteria</taxon>
        <taxon>Burkholderiales</taxon>
        <taxon>Alcaligenaceae</taxon>
        <taxon>Sheuella</taxon>
    </lineage>
</organism>
<gene>
    <name evidence="1" type="ORF">G3I67_00575</name>
</gene>
<sequence>MRRIFALLWQRSLLVALFIFMLSGLLSGKQAFSQPLPIKTLTSGMHLIQAEVAATDASRTRGLMFRKELAPNHGMLFVFEQPNIQCFWMRNTLLPLSIAFINDDGVITNIADMQPMTENSHCSTAPVRYTLEMEQGWFAKRGIKAGSKITGIR</sequence>
<dbReference type="AlphaFoldDB" id="A0A6B2QUX9"/>
<evidence type="ECO:0000313" key="1">
    <source>
        <dbReference type="EMBL" id="NDY81713.1"/>
    </source>
</evidence>
<accession>A0A6B2QUX9</accession>
<dbReference type="InterPro" id="IPR038695">
    <property type="entry name" value="Saro_0823-like_sf"/>
</dbReference>